<sequence length="265" mass="30458">MGMIITSKIKRIYLMFFGFVDVIPNCMSQDNEGFQVSINRFFNAFSFGSVICYLVLFKHLIKENKTVFNVSILRKRTKNRVFYHLLITAVLYLIVNSLHEALIYGFTLFDDTFVKTPFGAVAMIKSINRLFNAFSFGSVICYMILFKHLLQQNKIVFTVSVLRKRAKNRVFYHLLITAILYLTVNALYEALVYGPSLLGDLLGISLVDPVDMMKTLAIANYFPEIYLPLLFILDTVRIWEILKQFLCSKNRTSERGAPSNAGNFT</sequence>
<proteinExistence type="predicted"/>
<organism evidence="2 3">
    <name type="scientific">Caenorhabditis briggsae</name>
    <dbReference type="NCBI Taxonomy" id="6238"/>
    <lineage>
        <taxon>Eukaryota</taxon>
        <taxon>Metazoa</taxon>
        <taxon>Ecdysozoa</taxon>
        <taxon>Nematoda</taxon>
        <taxon>Chromadorea</taxon>
        <taxon>Rhabditida</taxon>
        <taxon>Rhabditina</taxon>
        <taxon>Rhabditomorpha</taxon>
        <taxon>Rhabditoidea</taxon>
        <taxon>Rhabditidae</taxon>
        <taxon>Peloderinae</taxon>
        <taxon>Caenorhabditis</taxon>
    </lineage>
</organism>
<reference evidence="2 3" key="1">
    <citation type="submission" date="2022-04" db="EMBL/GenBank/DDBJ databases">
        <title>Chromosome-level reference genomes for two strains of Caenorhabditis briggsae: an improved platform for comparative genomics.</title>
        <authorList>
            <person name="Stevens L."/>
            <person name="Andersen E."/>
        </authorList>
    </citation>
    <scope>NUCLEOTIDE SEQUENCE [LARGE SCALE GENOMIC DNA]</scope>
    <source>
        <strain evidence="2">VX34</strain>
        <tissue evidence="2">Whole-organism</tissue>
    </source>
</reference>
<evidence type="ECO:0000256" key="1">
    <source>
        <dbReference type="SAM" id="Phobius"/>
    </source>
</evidence>
<dbReference type="PANTHER" id="PTHR22718">
    <property type="entry name" value="SERPENTINE RECEPTOR, CLASS X"/>
    <property type="match status" value="1"/>
</dbReference>
<feature type="transmembrane region" description="Helical" evidence="1">
    <location>
        <begin position="82"/>
        <end position="109"/>
    </location>
</feature>
<keyword evidence="3" id="KW-1185">Reference proteome</keyword>
<keyword evidence="1" id="KW-1133">Transmembrane helix</keyword>
<keyword evidence="1" id="KW-0472">Membrane</keyword>
<dbReference type="PANTHER" id="PTHR22718:SF36">
    <property type="entry name" value="G_PROTEIN_RECEP_F1_2 DOMAIN-CONTAINING PROTEIN-RELATED"/>
    <property type="match status" value="1"/>
</dbReference>
<evidence type="ECO:0008006" key="4">
    <source>
        <dbReference type="Google" id="ProtNLM"/>
    </source>
</evidence>
<feature type="transmembrane region" description="Helical" evidence="1">
    <location>
        <begin position="129"/>
        <end position="150"/>
    </location>
</feature>
<accession>A0AAE9F0L1</accession>
<feature type="transmembrane region" description="Helical" evidence="1">
    <location>
        <begin position="44"/>
        <end position="61"/>
    </location>
</feature>
<dbReference type="EMBL" id="CP092624">
    <property type="protein sequence ID" value="UMM32657.1"/>
    <property type="molecule type" value="Genomic_DNA"/>
</dbReference>
<name>A0AAE9F0L1_CAEBR</name>
<gene>
    <name evidence="2" type="ORF">L5515_006374</name>
</gene>
<dbReference type="AlphaFoldDB" id="A0AAE9F0L1"/>
<evidence type="ECO:0000313" key="2">
    <source>
        <dbReference type="EMBL" id="UMM32657.1"/>
    </source>
</evidence>
<keyword evidence="1" id="KW-0812">Transmembrane</keyword>
<evidence type="ECO:0000313" key="3">
    <source>
        <dbReference type="Proteomes" id="UP000829354"/>
    </source>
</evidence>
<feature type="transmembrane region" description="Helical" evidence="1">
    <location>
        <begin position="170"/>
        <end position="188"/>
    </location>
</feature>
<dbReference type="Proteomes" id="UP000829354">
    <property type="component" value="Chromosome V"/>
</dbReference>
<protein>
    <recommendedName>
        <fullName evidence="4">Serpentine receptor class gamma</fullName>
    </recommendedName>
</protein>